<comment type="similarity">
    <text evidence="1">Belongs to the terpene synthase family.</text>
</comment>
<accession>A0A9Q3X326</accession>
<dbReference type="PANTHER" id="PTHR35201">
    <property type="entry name" value="TERPENE SYNTHASE"/>
    <property type="match status" value="1"/>
</dbReference>
<protein>
    <recommendedName>
        <fullName evidence="1">Terpene synthase</fullName>
        <ecNumber evidence="1">4.2.3.-</ecNumber>
    </recommendedName>
</protein>
<dbReference type="InterPro" id="IPR034686">
    <property type="entry name" value="Terpene_cyclase-like_2"/>
</dbReference>
<dbReference type="EC" id="4.2.3.-" evidence="1"/>
<dbReference type="Proteomes" id="UP000814207">
    <property type="component" value="Unassembled WGS sequence"/>
</dbReference>
<comment type="caution">
    <text evidence="2">The sequence shown here is derived from an EMBL/GenBank/DDBJ whole genome shotgun (WGS) entry which is preliminary data.</text>
</comment>
<organism evidence="2 3">
    <name type="scientific">Pseudomonas syringae</name>
    <dbReference type="NCBI Taxonomy" id="317"/>
    <lineage>
        <taxon>Bacteria</taxon>
        <taxon>Pseudomonadati</taxon>
        <taxon>Pseudomonadota</taxon>
        <taxon>Gammaproteobacteria</taxon>
        <taxon>Pseudomonadales</taxon>
        <taxon>Pseudomonadaceae</taxon>
        <taxon>Pseudomonas</taxon>
    </lineage>
</organism>
<keyword evidence="1" id="KW-0460">Magnesium</keyword>
<dbReference type="GO" id="GO:0046872">
    <property type="term" value="F:metal ion binding"/>
    <property type="evidence" value="ECO:0007669"/>
    <property type="project" value="UniProtKB-KW"/>
</dbReference>
<sequence length="307" mass="34827">MEIGRLCGMIYPQGPQAMLQIATDYMMWTFAYDDEICDEGPASEDARLLIEASSRIQRILESPEVAVDPSDRYGMALRDIRRRLAEQGLEKEAARLSTLMRTYFMAEMWKAVSAQPSLNDYAIQRLMGGGGVTFPFFCYAVPMLDLDERALADRRIVALTEMAATFAVWDNDIFSQPKELLRRQNKKGHNLIEVIGRQYDCPPQEALLIAVRMRERVQGLYLRLHEAMLGQVSPAMREYLLGLNAYISGVLQWHRITPRFRYINGVGGAICMQGGEPAAEPFDTSTEPLPIPAIAWWWHYDPAGKIT</sequence>
<evidence type="ECO:0000313" key="2">
    <source>
        <dbReference type="EMBL" id="MCF5064261.1"/>
    </source>
</evidence>
<comment type="cofactor">
    <cofactor evidence="1">
        <name>Mg(2+)</name>
        <dbReference type="ChEBI" id="CHEBI:18420"/>
    </cofactor>
</comment>
<keyword evidence="1" id="KW-0456">Lyase</keyword>
<dbReference type="PANTHER" id="PTHR35201:SF4">
    <property type="entry name" value="BETA-PINACENE SYNTHASE-RELATED"/>
    <property type="match status" value="1"/>
</dbReference>
<evidence type="ECO:0000313" key="3">
    <source>
        <dbReference type="Proteomes" id="UP000814207"/>
    </source>
</evidence>
<dbReference type="InterPro" id="IPR008949">
    <property type="entry name" value="Isoprenoid_synthase_dom_sf"/>
</dbReference>
<dbReference type="AlphaFoldDB" id="A0A9Q3X326"/>
<dbReference type="Gene3D" id="1.10.600.10">
    <property type="entry name" value="Farnesyl Diphosphate Synthase"/>
    <property type="match status" value="1"/>
</dbReference>
<dbReference type="Pfam" id="PF19086">
    <property type="entry name" value="Terpene_syn_C_2"/>
    <property type="match status" value="1"/>
</dbReference>
<keyword evidence="1" id="KW-0479">Metal-binding</keyword>
<dbReference type="EMBL" id="WKEU01000062">
    <property type="protein sequence ID" value="MCF5064261.1"/>
    <property type="molecule type" value="Genomic_DNA"/>
</dbReference>
<evidence type="ECO:0000256" key="1">
    <source>
        <dbReference type="RuleBase" id="RU366034"/>
    </source>
</evidence>
<dbReference type="SUPFAM" id="SSF48576">
    <property type="entry name" value="Terpenoid synthases"/>
    <property type="match status" value="1"/>
</dbReference>
<dbReference type="GO" id="GO:0010333">
    <property type="term" value="F:terpene synthase activity"/>
    <property type="evidence" value="ECO:0007669"/>
    <property type="project" value="InterPro"/>
</dbReference>
<gene>
    <name evidence="2" type="ORF">GIW73_15085</name>
</gene>
<name>A0A9Q3X326_PSESX</name>
<reference evidence="2" key="1">
    <citation type="submission" date="2019-11" db="EMBL/GenBank/DDBJ databases">
        <title>Epiphytic Pseudomonas syringae from cherry orchards.</title>
        <authorList>
            <person name="Hulin M.T."/>
        </authorList>
    </citation>
    <scope>NUCLEOTIDE SEQUENCE</scope>
    <source>
        <strain evidence="2">PA-6-9A</strain>
    </source>
</reference>
<proteinExistence type="inferred from homology"/>